<evidence type="ECO:0000313" key="1">
    <source>
        <dbReference type="EMBL" id="TNM60765.1"/>
    </source>
</evidence>
<sequence>MVTAGGGASYAGDFKIRYAISLEGDEPVFAEARCVVSVPCEIEAQGQRLSLTAFFNRLRLDELTIRCGKVDCDFSNSRSSINFGKSKDKIGFDVFEASDVGDLLLLRPRRQIGWIMLAY</sequence>
<evidence type="ECO:0000313" key="2">
    <source>
        <dbReference type="Proteomes" id="UP000311605"/>
    </source>
</evidence>
<name>A0A5C4XBB7_9HYPH</name>
<dbReference type="Proteomes" id="UP000311605">
    <property type="component" value="Unassembled WGS sequence"/>
</dbReference>
<dbReference type="EMBL" id="VDMN01000007">
    <property type="protein sequence ID" value="TNM60765.1"/>
    <property type="molecule type" value="Genomic_DNA"/>
</dbReference>
<accession>A0A5C4XBB7</accession>
<dbReference type="AlphaFoldDB" id="A0A5C4XBB7"/>
<reference evidence="1 2" key="1">
    <citation type="submission" date="2019-06" db="EMBL/GenBank/DDBJ databases">
        <title>The draft genome of Rhizobium smilacinae PTYR-5.</title>
        <authorList>
            <person name="Liu L."/>
            <person name="Li L."/>
            <person name="Zhang X."/>
        </authorList>
    </citation>
    <scope>NUCLEOTIDE SEQUENCE [LARGE SCALE GENOMIC DNA]</scope>
    <source>
        <strain evidence="1 2">PTYR-5</strain>
    </source>
</reference>
<comment type="caution">
    <text evidence="1">The sequence shown here is derived from an EMBL/GenBank/DDBJ whole genome shotgun (WGS) entry which is preliminary data.</text>
</comment>
<protein>
    <submittedName>
        <fullName evidence="1">Uncharacterized protein</fullName>
    </submittedName>
</protein>
<gene>
    <name evidence="1" type="ORF">FHP24_23470</name>
</gene>
<proteinExistence type="predicted"/>
<dbReference type="OrthoDB" id="8369822at2"/>
<dbReference type="RefSeq" id="WP_139678677.1">
    <property type="nucleotide sequence ID" value="NZ_VDMN01000007.1"/>
</dbReference>
<keyword evidence="2" id="KW-1185">Reference proteome</keyword>
<organism evidence="1 2">
    <name type="scientific">Aliirhizobium smilacinae</name>
    <dbReference type="NCBI Taxonomy" id="1395944"/>
    <lineage>
        <taxon>Bacteria</taxon>
        <taxon>Pseudomonadati</taxon>
        <taxon>Pseudomonadota</taxon>
        <taxon>Alphaproteobacteria</taxon>
        <taxon>Hyphomicrobiales</taxon>
        <taxon>Rhizobiaceae</taxon>
        <taxon>Aliirhizobium</taxon>
    </lineage>
</organism>